<dbReference type="InterPro" id="IPR036390">
    <property type="entry name" value="WH_DNA-bd_sf"/>
</dbReference>
<protein>
    <submittedName>
        <fullName evidence="1">DNA excision repair protein ERCC-3</fullName>
    </submittedName>
</protein>
<dbReference type="EMBL" id="FNBK01000001">
    <property type="protein sequence ID" value="SDE77467.1"/>
    <property type="molecule type" value="Genomic_DNA"/>
</dbReference>
<organism evidence="1 2">
    <name type="scientific">Halorientalis regularis</name>
    <dbReference type="NCBI Taxonomy" id="660518"/>
    <lineage>
        <taxon>Archaea</taxon>
        <taxon>Methanobacteriati</taxon>
        <taxon>Methanobacteriota</taxon>
        <taxon>Stenosarchaea group</taxon>
        <taxon>Halobacteria</taxon>
        <taxon>Halobacteriales</taxon>
        <taxon>Haloarculaceae</taxon>
        <taxon>Halorientalis</taxon>
    </lineage>
</organism>
<proteinExistence type="predicted"/>
<keyword evidence="2" id="KW-1185">Reference proteome</keyword>
<dbReference type="Proteomes" id="UP000199076">
    <property type="component" value="Unassembled WGS sequence"/>
</dbReference>
<gene>
    <name evidence="1" type="ORF">SAMN05216218_101277</name>
</gene>
<dbReference type="SUPFAM" id="SSF46785">
    <property type="entry name" value="Winged helix' DNA-binding domain"/>
    <property type="match status" value="1"/>
</dbReference>
<evidence type="ECO:0000313" key="1">
    <source>
        <dbReference type="EMBL" id="SDE77467.1"/>
    </source>
</evidence>
<dbReference type="OrthoDB" id="189973at2157"/>
<evidence type="ECO:0000313" key="2">
    <source>
        <dbReference type="Proteomes" id="UP000199076"/>
    </source>
</evidence>
<dbReference type="AlphaFoldDB" id="A0A1G7FNE2"/>
<sequence length="76" mass="8496">MAEDGMGRPREVTCEGVLAAFDGVERPVATARVLAEELDCGKRTVLRRLQELEERGDVERWKVGAQAVVWWPVDEG</sequence>
<dbReference type="STRING" id="660518.SAMN05216218_101277"/>
<name>A0A1G7FNE2_9EURY</name>
<dbReference type="RefSeq" id="WP_092686932.1">
    <property type="nucleotide sequence ID" value="NZ_FNBK01000001.1"/>
</dbReference>
<reference evidence="2" key="1">
    <citation type="submission" date="2016-10" db="EMBL/GenBank/DDBJ databases">
        <authorList>
            <person name="Varghese N."/>
            <person name="Submissions S."/>
        </authorList>
    </citation>
    <scope>NUCLEOTIDE SEQUENCE [LARGE SCALE GENOMIC DNA]</scope>
    <source>
        <strain evidence="2">IBRC-M 10760</strain>
    </source>
</reference>
<accession>A0A1G7FNE2</accession>